<feature type="domain" description="Peptidase M24" evidence="4">
    <location>
        <begin position="332"/>
        <end position="554"/>
    </location>
</feature>
<dbReference type="InterPro" id="IPR033740">
    <property type="entry name" value="Pept_M24B"/>
</dbReference>
<proteinExistence type="inferred from homology"/>
<accession>A0A0F5JVX8</accession>
<evidence type="ECO:0000313" key="7">
    <source>
        <dbReference type="EMBL" id="KKB61789.1"/>
    </source>
</evidence>
<keyword evidence="2" id="KW-0479">Metal-binding</keyword>
<evidence type="ECO:0000256" key="3">
    <source>
        <dbReference type="ARBA" id="ARBA00022801"/>
    </source>
</evidence>
<protein>
    <submittedName>
        <fullName evidence="7">Peptidase M24</fullName>
    </submittedName>
</protein>
<dbReference type="CDD" id="cd01085">
    <property type="entry name" value="APP"/>
    <property type="match status" value="1"/>
</dbReference>
<keyword evidence="8" id="KW-1185">Reference proteome</keyword>
<evidence type="ECO:0000259" key="6">
    <source>
        <dbReference type="Pfam" id="PF16188"/>
    </source>
</evidence>
<evidence type="ECO:0000259" key="5">
    <source>
        <dbReference type="Pfam" id="PF01321"/>
    </source>
</evidence>
<dbReference type="InterPro" id="IPR000587">
    <property type="entry name" value="Creatinase_N"/>
</dbReference>
<dbReference type="GO" id="GO:0005737">
    <property type="term" value="C:cytoplasm"/>
    <property type="evidence" value="ECO:0007669"/>
    <property type="project" value="UniProtKB-ARBA"/>
</dbReference>
<feature type="domain" description="Peptidase M24 C-terminal" evidence="6">
    <location>
        <begin position="570"/>
        <end position="630"/>
    </location>
</feature>
<dbReference type="SUPFAM" id="SSF53092">
    <property type="entry name" value="Creatinase/prolidase N-terminal domain"/>
    <property type="match status" value="1"/>
</dbReference>
<evidence type="ECO:0000256" key="1">
    <source>
        <dbReference type="ARBA" id="ARBA00008766"/>
    </source>
</evidence>
<dbReference type="AlphaFoldDB" id="A0A0F5JVX8"/>
<organism evidence="7 8">
    <name type="scientific">Robbsia andropogonis</name>
    <dbReference type="NCBI Taxonomy" id="28092"/>
    <lineage>
        <taxon>Bacteria</taxon>
        <taxon>Pseudomonadati</taxon>
        <taxon>Pseudomonadota</taxon>
        <taxon>Betaproteobacteria</taxon>
        <taxon>Burkholderiales</taxon>
        <taxon>Burkholderiaceae</taxon>
        <taxon>Robbsia</taxon>
    </lineage>
</organism>
<dbReference type="InterPro" id="IPR032416">
    <property type="entry name" value="Peptidase_M24_C"/>
</dbReference>
<evidence type="ECO:0000259" key="4">
    <source>
        <dbReference type="Pfam" id="PF00557"/>
    </source>
</evidence>
<dbReference type="InterPro" id="IPR000994">
    <property type="entry name" value="Pept_M24"/>
</dbReference>
<dbReference type="PANTHER" id="PTHR43763">
    <property type="entry name" value="XAA-PRO AMINOPEPTIDASE 1"/>
    <property type="match status" value="1"/>
</dbReference>
<dbReference type="Gene3D" id="3.40.350.10">
    <property type="entry name" value="Creatinase/prolidase N-terminal domain"/>
    <property type="match status" value="2"/>
</dbReference>
<dbReference type="Pfam" id="PF16188">
    <property type="entry name" value="Peptidase_M24_C"/>
    <property type="match status" value="1"/>
</dbReference>
<dbReference type="InterPro" id="IPR036005">
    <property type="entry name" value="Creatinase/aminopeptidase-like"/>
</dbReference>
<sequence length="630" mass="67366">MTATAQQSALERVTQIQGRIATLRAAMAAAGLAAYVVPSSDPHLSEYPPARWLGRAWLSGFTGSAGTLVVTPTHAAVWADSRYWVQAEAQLAGTGIVLAKLQGGQVAPHIAWLAEHVERGGQVGIDAHVVALGAAQAMTTQLADKGVTLRTDVDLLDTIWLGRPALPDTPIYAHASPYAPRARTDKLAVVREVMASYDAHWHLVSTLDDLGWLLNLRGADVSYNPVFLGHALIGRATGVDGRTITGVTLFVDPRKVPASLAAELEADGITLAPYDKAEATVRALPPGSRLLIDPKRATLGMAQAALDAGAVLVEAANPSTLAKACKIPEEAEHIRRTMARDGAALCVFFAWLEQALAARAAGDVSQPPIDELMIDARLRAAREQQPGYVCESFATIAGFNANGAMPHYRATPDAFSVIDGDGLLLIDSGGQYHGGTTDITRVVPIGTPSEAQKRDYTTVLKGMISLSRARFPHGIRGPMLDAIARAPMWAEGIDFGHGTGHGVGYFLNVHEGPQVISHYANADAATAMLPGMITSIEPGVYRAGQWGVRIENLVMNQPAPRTAEGDTFGQFLAFETLTLCPIDTRCIQSERLTPEERAWLDAYHVTVRERVAPLVEGDALAWLEKRTQPL</sequence>
<dbReference type="Pfam" id="PF00557">
    <property type="entry name" value="Peptidase_M24"/>
    <property type="match status" value="1"/>
</dbReference>
<keyword evidence="3" id="KW-0378">Hydrolase</keyword>
<reference evidence="7 8" key="1">
    <citation type="submission" date="2015-03" db="EMBL/GenBank/DDBJ databases">
        <title>Draft Genome Sequence of Burkholderia andropogonis type strain ICMP2807, isolated from Sorghum bicolor.</title>
        <authorList>
            <person name="Lopes-Santos L."/>
            <person name="Castro D.B."/>
            <person name="Ottoboni L.M."/>
            <person name="Park D."/>
            <person name="Weirc B.S."/>
            <person name="Destefano S.A."/>
        </authorList>
    </citation>
    <scope>NUCLEOTIDE SEQUENCE [LARGE SCALE GENOMIC DNA]</scope>
    <source>
        <strain evidence="7 8">ICMP2807</strain>
    </source>
</reference>
<dbReference type="Gene3D" id="3.90.230.10">
    <property type="entry name" value="Creatinase/methionine aminopeptidase superfamily"/>
    <property type="match status" value="1"/>
</dbReference>
<evidence type="ECO:0000256" key="2">
    <source>
        <dbReference type="ARBA" id="ARBA00022723"/>
    </source>
</evidence>
<evidence type="ECO:0000313" key="8">
    <source>
        <dbReference type="Proteomes" id="UP000033618"/>
    </source>
</evidence>
<dbReference type="Pfam" id="PF01321">
    <property type="entry name" value="Creatinase_N"/>
    <property type="match status" value="1"/>
</dbReference>
<feature type="domain" description="Creatinase N-terminal" evidence="5">
    <location>
        <begin position="19"/>
        <end position="144"/>
    </location>
</feature>
<dbReference type="PATRIC" id="fig|28092.6.peg.5010"/>
<dbReference type="Pfam" id="PF16189">
    <property type="entry name" value="Creatinase_N_2"/>
    <property type="match status" value="1"/>
</dbReference>
<dbReference type="GO" id="GO:0070006">
    <property type="term" value="F:metalloaminopeptidase activity"/>
    <property type="evidence" value="ECO:0007669"/>
    <property type="project" value="InterPro"/>
</dbReference>
<dbReference type="SUPFAM" id="SSF55920">
    <property type="entry name" value="Creatinase/aminopeptidase"/>
    <property type="match status" value="1"/>
</dbReference>
<dbReference type="InterPro" id="IPR050422">
    <property type="entry name" value="X-Pro_aminopeptidase_P"/>
</dbReference>
<comment type="caution">
    <text evidence="7">The sequence shown here is derived from an EMBL/GenBank/DDBJ whole genome shotgun (WGS) entry which is preliminary data.</text>
</comment>
<comment type="similarity">
    <text evidence="1">Belongs to the peptidase M24B family.</text>
</comment>
<dbReference type="STRING" id="28092.WM40_21285"/>
<dbReference type="InterPro" id="IPR029149">
    <property type="entry name" value="Creatin/AminoP/Spt16_N"/>
</dbReference>
<dbReference type="Proteomes" id="UP000033618">
    <property type="component" value="Unassembled WGS sequence"/>
</dbReference>
<dbReference type="FunFam" id="3.90.230.10:FF:000004">
    <property type="entry name" value="xaa-Pro aminopeptidase 1 isoform X1"/>
    <property type="match status" value="1"/>
</dbReference>
<dbReference type="PANTHER" id="PTHR43763:SF6">
    <property type="entry name" value="XAA-PRO AMINOPEPTIDASE 1"/>
    <property type="match status" value="1"/>
</dbReference>
<gene>
    <name evidence="7" type="ORF">WM40_21285</name>
</gene>
<name>A0A0F5JVX8_9BURK</name>
<dbReference type="GO" id="GO:0046872">
    <property type="term" value="F:metal ion binding"/>
    <property type="evidence" value="ECO:0007669"/>
    <property type="project" value="UniProtKB-KW"/>
</dbReference>
<dbReference type="EMBL" id="LAQU01000032">
    <property type="protein sequence ID" value="KKB61789.1"/>
    <property type="molecule type" value="Genomic_DNA"/>
</dbReference>